<organism evidence="1 2">
    <name type="scientific">Amantichitinum ursilacus</name>
    <dbReference type="NCBI Taxonomy" id="857265"/>
    <lineage>
        <taxon>Bacteria</taxon>
        <taxon>Pseudomonadati</taxon>
        <taxon>Pseudomonadota</taxon>
        <taxon>Betaproteobacteria</taxon>
        <taxon>Neisseriales</taxon>
        <taxon>Chitinibacteraceae</taxon>
        <taxon>Amantichitinum</taxon>
    </lineage>
</organism>
<sequence>MERPSGTEHEFGQKVASVLDNSPLSAHAQTRLAQARQAAVAHAAARQRRPVLVNRMAGLSGWMADHWHAHPAAWSAGVAFALALTVGGWWHLQAGVTPDHALDVQLLADEAPLDTFTDVRFEQWQTAPDTLRD</sequence>
<dbReference type="AlphaFoldDB" id="A0A0N0XFV2"/>
<protein>
    <recommendedName>
        <fullName evidence="3">DUF3619 family protein</fullName>
    </recommendedName>
</protein>
<keyword evidence="2" id="KW-1185">Reference proteome</keyword>
<gene>
    <name evidence="1" type="ORF">WG78_20930</name>
</gene>
<dbReference type="STRING" id="857265.WG78_20930"/>
<evidence type="ECO:0000313" key="2">
    <source>
        <dbReference type="Proteomes" id="UP000037939"/>
    </source>
</evidence>
<accession>A0A0N0XFV2</accession>
<dbReference type="Proteomes" id="UP000037939">
    <property type="component" value="Unassembled WGS sequence"/>
</dbReference>
<evidence type="ECO:0008006" key="3">
    <source>
        <dbReference type="Google" id="ProtNLM"/>
    </source>
</evidence>
<name>A0A0N0XFV2_9NEIS</name>
<dbReference type="Pfam" id="PF12279">
    <property type="entry name" value="DUF3619"/>
    <property type="match status" value="1"/>
</dbReference>
<reference evidence="1 2" key="1">
    <citation type="submission" date="2015-07" db="EMBL/GenBank/DDBJ databases">
        <title>Draft genome sequence of the Amantichitinum ursilacus IGB-41, a new chitin-degrading bacterium.</title>
        <authorList>
            <person name="Kirstahler P."/>
            <person name="Guenther M."/>
            <person name="Grumaz C."/>
            <person name="Rupp S."/>
            <person name="Zibek S."/>
            <person name="Sohn K."/>
        </authorList>
    </citation>
    <scope>NUCLEOTIDE SEQUENCE [LARGE SCALE GENOMIC DNA]</scope>
    <source>
        <strain evidence="1 2">IGB-41</strain>
    </source>
</reference>
<evidence type="ECO:0000313" key="1">
    <source>
        <dbReference type="EMBL" id="KPC49399.1"/>
    </source>
</evidence>
<dbReference type="EMBL" id="LAQT01000037">
    <property type="protein sequence ID" value="KPC49399.1"/>
    <property type="molecule type" value="Genomic_DNA"/>
</dbReference>
<dbReference type="RefSeq" id="WP_053939747.1">
    <property type="nucleotide sequence ID" value="NZ_LAQT01000037.1"/>
</dbReference>
<proteinExistence type="predicted"/>
<dbReference type="InterPro" id="IPR022064">
    <property type="entry name" value="DUF3619"/>
</dbReference>
<comment type="caution">
    <text evidence="1">The sequence shown here is derived from an EMBL/GenBank/DDBJ whole genome shotgun (WGS) entry which is preliminary data.</text>
</comment>